<sequence>MIVSLLVLLPWGIALWLSLAQRSAVALTIAGALAEILLCIPLLAGDPSAVVAIHLPLLGALWQLQANPLADLFALTTALLLPVALAVQWRHDEYLHLARILAVLQGALMGTFFANNFLGFYIFYEIVALAAAWLILRSGKKDRRAALSFLLYTVTASLFLLLAVLPIYLNRGNSTGIYDFSWIQLSGSDLSGQIQLLLFLGMLAGLGVKLPLFPLHGWARGAYVQSAPAAALFLSGATVLAGVYGLVHWAVPLLPQGALLFSPAGIILAAIGTLYGAFLALSTSELRETVAYSSVSHMNLVALGIFALQEQAWSGALFLSIAHAVLAAGLFTVLAVLEARGLGSNWEGLGGLFRRMPRFGAWTLLFFLMALGLPGLGNFPGEFLTLLGSFRVLPLWAGIATLGMIVNLVVFLRAYERSMLGQINPRLPAQIADLAQREWWIFLLLGAASLYLGLGSQTLLSDFAQLLPVHSPLLIGGAHGH</sequence>
<protein>
    <submittedName>
        <fullName evidence="9">NADH-quinone oxidoreductase subunit M</fullName>
        <ecNumber evidence="9">1.6.5.-</ecNumber>
    </submittedName>
</protein>
<evidence type="ECO:0000256" key="2">
    <source>
        <dbReference type="ARBA" id="ARBA00009025"/>
    </source>
</evidence>
<dbReference type="AlphaFoldDB" id="A0AAE2YPQ6"/>
<keyword evidence="3 6" id="KW-0812">Transmembrane</keyword>
<evidence type="ECO:0000313" key="9">
    <source>
        <dbReference type="EMBL" id="MBU2787768.1"/>
    </source>
</evidence>
<feature type="transmembrane region" description="Helical" evidence="7">
    <location>
        <begin position="190"/>
        <end position="208"/>
    </location>
</feature>
<dbReference type="EC" id="1.6.5.-" evidence="9"/>
<dbReference type="GO" id="GO:0048039">
    <property type="term" value="F:ubiquinone binding"/>
    <property type="evidence" value="ECO:0007669"/>
    <property type="project" value="TreeGrafter"/>
</dbReference>
<feature type="transmembrane region" description="Helical" evidence="7">
    <location>
        <begin position="94"/>
        <end position="114"/>
    </location>
</feature>
<evidence type="ECO:0000256" key="3">
    <source>
        <dbReference type="ARBA" id="ARBA00022692"/>
    </source>
</evidence>
<proteinExistence type="inferred from homology"/>
<name>A0AAE2YPQ6_9PROT</name>
<feature type="transmembrane region" description="Helical" evidence="7">
    <location>
        <begin position="120"/>
        <end position="137"/>
    </location>
</feature>
<comment type="subcellular location">
    <subcellularLocation>
        <location evidence="1">Endomembrane system</location>
        <topology evidence="1">Multi-pass membrane protein</topology>
    </subcellularLocation>
    <subcellularLocation>
        <location evidence="6">Membrane</location>
        <topology evidence="6">Multi-pass membrane protein</topology>
    </subcellularLocation>
</comment>
<evidence type="ECO:0000256" key="6">
    <source>
        <dbReference type="RuleBase" id="RU000320"/>
    </source>
</evidence>
<dbReference type="GO" id="GO:0012505">
    <property type="term" value="C:endomembrane system"/>
    <property type="evidence" value="ECO:0007669"/>
    <property type="project" value="UniProtKB-SubCell"/>
</dbReference>
<dbReference type="InterPro" id="IPR003918">
    <property type="entry name" value="NADH_UbQ_OxRdtase"/>
</dbReference>
<dbReference type="GO" id="GO:0008137">
    <property type="term" value="F:NADH dehydrogenase (ubiquinone) activity"/>
    <property type="evidence" value="ECO:0007669"/>
    <property type="project" value="InterPro"/>
</dbReference>
<evidence type="ECO:0000256" key="1">
    <source>
        <dbReference type="ARBA" id="ARBA00004127"/>
    </source>
</evidence>
<dbReference type="EMBL" id="JAAXYO010000066">
    <property type="protein sequence ID" value="MBU2787768.1"/>
    <property type="molecule type" value="Genomic_DNA"/>
</dbReference>
<dbReference type="GO" id="GO:0016020">
    <property type="term" value="C:membrane"/>
    <property type="evidence" value="ECO:0007669"/>
    <property type="project" value="UniProtKB-SubCell"/>
</dbReference>
<feature type="transmembrane region" description="Helical" evidence="7">
    <location>
        <begin position="149"/>
        <end position="170"/>
    </location>
</feature>
<comment type="caution">
    <text evidence="9">The sequence shown here is derived from an EMBL/GenBank/DDBJ whole genome shotgun (WGS) entry which is preliminary data.</text>
</comment>
<dbReference type="GO" id="GO:0015990">
    <property type="term" value="P:electron transport coupled proton transport"/>
    <property type="evidence" value="ECO:0007669"/>
    <property type="project" value="TreeGrafter"/>
</dbReference>
<feature type="domain" description="NADH:quinone oxidoreductase/Mrp antiporter transmembrane" evidence="8">
    <location>
        <begin position="114"/>
        <end position="400"/>
    </location>
</feature>
<feature type="transmembrane region" description="Helical" evidence="7">
    <location>
        <begin position="358"/>
        <end position="376"/>
    </location>
</feature>
<comment type="similarity">
    <text evidence="2">Belongs to the complex I subunit 4 family.</text>
</comment>
<dbReference type="Pfam" id="PF00361">
    <property type="entry name" value="Proton_antipo_M"/>
    <property type="match status" value="1"/>
</dbReference>
<evidence type="ECO:0000256" key="4">
    <source>
        <dbReference type="ARBA" id="ARBA00022989"/>
    </source>
</evidence>
<feature type="transmembrane region" description="Helical" evidence="7">
    <location>
        <begin position="439"/>
        <end position="460"/>
    </location>
</feature>
<evidence type="ECO:0000313" key="10">
    <source>
        <dbReference type="Proteomes" id="UP001197378"/>
    </source>
</evidence>
<gene>
    <name evidence="9" type="ORF">HFQ13_06060</name>
</gene>
<dbReference type="Proteomes" id="UP001197378">
    <property type="component" value="Unassembled WGS sequence"/>
</dbReference>
<dbReference type="PANTHER" id="PTHR43507:SF1">
    <property type="entry name" value="NADH-UBIQUINONE OXIDOREDUCTASE CHAIN 4"/>
    <property type="match status" value="1"/>
</dbReference>
<keyword evidence="10" id="KW-1185">Reference proteome</keyword>
<feature type="transmembrane region" description="Helical" evidence="7">
    <location>
        <begin position="69"/>
        <end position="87"/>
    </location>
</feature>
<feature type="transmembrane region" description="Helical" evidence="7">
    <location>
        <begin position="315"/>
        <end position="337"/>
    </location>
</feature>
<keyword evidence="5 7" id="KW-0472">Membrane</keyword>
<keyword evidence="9" id="KW-0560">Oxidoreductase</keyword>
<feature type="transmembrane region" description="Helical" evidence="7">
    <location>
        <begin position="396"/>
        <end position="415"/>
    </location>
</feature>
<dbReference type="InterPro" id="IPR001750">
    <property type="entry name" value="ND/Mrp_TM"/>
</dbReference>
<accession>A0AAE2YPQ6</accession>
<evidence type="ECO:0000256" key="7">
    <source>
        <dbReference type="SAM" id="Phobius"/>
    </source>
</evidence>
<dbReference type="PANTHER" id="PTHR43507">
    <property type="entry name" value="NADH-UBIQUINONE OXIDOREDUCTASE CHAIN 4"/>
    <property type="match status" value="1"/>
</dbReference>
<dbReference type="PRINTS" id="PR01437">
    <property type="entry name" value="NUOXDRDTASE4"/>
</dbReference>
<feature type="transmembrane region" description="Helical" evidence="7">
    <location>
        <begin position="229"/>
        <end position="251"/>
    </location>
</feature>
<dbReference type="GO" id="GO:0003954">
    <property type="term" value="F:NADH dehydrogenase activity"/>
    <property type="evidence" value="ECO:0007669"/>
    <property type="project" value="TreeGrafter"/>
</dbReference>
<organism evidence="9 10">
    <name type="scientific">Igneacidithiobacillus copahuensis</name>
    <dbReference type="NCBI Taxonomy" id="2724909"/>
    <lineage>
        <taxon>Bacteria</taxon>
        <taxon>Pseudomonadati</taxon>
        <taxon>Pseudomonadota</taxon>
        <taxon>Acidithiobacillia</taxon>
        <taxon>Acidithiobacillales</taxon>
        <taxon>Acidithiobacillaceae</taxon>
        <taxon>Igneacidithiobacillus</taxon>
    </lineage>
</organism>
<dbReference type="RefSeq" id="WP_215873074.1">
    <property type="nucleotide sequence ID" value="NZ_JAAXYO010000066.1"/>
</dbReference>
<feature type="transmembrane region" description="Helical" evidence="7">
    <location>
        <begin position="257"/>
        <end position="278"/>
    </location>
</feature>
<dbReference type="NCBIfam" id="TIGR01972">
    <property type="entry name" value="NDH_I_M"/>
    <property type="match status" value="1"/>
</dbReference>
<reference evidence="9" key="1">
    <citation type="journal article" date="2021" name="ISME J.">
        <title>Genomic evolution of the class Acidithiobacillia: deep-branching Proteobacteria living in extreme acidic conditions.</title>
        <authorList>
            <person name="Moya-Beltran A."/>
            <person name="Beard S."/>
            <person name="Rojas-Villalobos C."/>
            <person name="Issotta F."/>
            <person name="Gallardo Y."/>
            <person name="Ulloa R."/>
            <person name="Giaveno A."/>
            <person name="Degli Esposti M."/>
            <person name="Johnson D.B."/>
            <person name="Quatrini R."/>
        </authorList>
    </citation>
    <scope>NUCLEOTIDE SEQUENCE</scope>
    <source>
        <strain evidence="9">VAN18-1</strain>
    </source>
</reference>
<keyword evidence="4 7" id="KW-1133">Transmembrane helix</keyword>
<evidence type="ECO:0000259" key="8">
    <source>
        <dbReference type="Pfam" id="PF00361"/>
    </source>
</evidence>
<feature type="transmembrane region" description="Helical" evidence="7">
    <location>
        <begin position="290"/>
        <end position="309"/>
    </location>
</feature>
<evidence type="ECO:0000256" key="5">
    <source>
        <dbReference type="ARBA" id="ARBA00023136"/>
    </source>
</evidence>
<dbReference type="InterPro" id="IPR010227">
    <property type="entry name" value="NADH_Q_OxRdtase_chainM/4"/>
</dbReference>
<dbReference type="GO" id="GO:0042773">
    <property type="term" value="P:ATP synthesis coupled electron transport"/>
    <property type="evidence" value="ECO:0007669"/>
    <property type="project" value="InterPro"/>
</dbReference>